<reference evidence="4" key="2">
    <citation type="submission" date="2019-07" db="EMBL/GenBank/DDBJ databases">
        <authorList>
            <person name="Whitman W."/>
            <person name="Huntemann M."/>
            <person name="Clum A."/>
            <person name="Pillay M."/>
            <person name="Palaniappan K."/>
            <person name="Varghese N."/>
            <person name="Mikhailova N."/>
            <person name="Stamatis D."/>
            <person name="Reddy T."/>
            <person name="Daum C."/>
            <person name="Shapiro N."/>
            <person name="Ivanova N."/>
            <person name="Kyrpides N."/>
            <person name="Woyke T."/>
        </authorList>
    </citation>
    <scope>NUCLEOTIDE SEQUENCE</scope>
    <source>
        <strain evidence="4">CGMCC 1.10685</strain>
    </source>
</reference>
<dbReference type="EMBL" id="VLKW01000012">
    <property type="protein sequence ID" value="TWI43563.1"/>
    <property type="molecule type" value="Genomic_DNA"/>
</dbReference>
<dbReference type="RefSeq" id="WP_145880644.1">
    <property type="nucleotide sequence ID" value="NZ_CP046904.1"/>
</dbReference>
<dbReference type="EMBL" id="CP046904">
    <property type="protein sequence ID" value="QGZ40370.1"/>
    <property type="molecule type" value="Genomic_DNA"/>
</dbReference>
<protein>
    <submittedName>
        <fullName evidence="4">Peptidoglycan/xylan/chitin deacetylase (PgdA/CDA1 family)</fullName>
    </submittedName>
    <submittedName>
        <fullName evidence="3">Polysaccharide deacetylase family protein</fullName>
    </submittedName>
</protein>
<sequence length="264" mass="28964">MTKSILSLLVLAGLLHTASAAESFHWPGGAKAAVSLAYDDAAPSQLDHALPTLNKYGLRGTFYLTLSSPTVDKRLAEWRAAAAQGHELANHSLFHQCRRSQPEREWVEPHRNLDTTTAAQMRDQVALANTMLYAIDGRRERTFTAPCGDLLAAGVNYLPALHGDFVAIKASVADGPVQAMDALDPYRVPVFSPVNQTGAQLIALVKQAGERGTMIAFTFHGIGGDYLTNSSAAHEELVRYLAEHRDEYWIDTFLNIMRHVKANR</sequence>
<dbReference type="InterPro" id="IPR011330">
    <property type="entry name" value="Glyco_hydro/deAcase_b/a-brl"/>
</dbReference>
<keyword evidence="6" id="KW-1185">Reference proteome</keyword>
<dbReference type="AlphaFoldDB" id="A0A562PGV1"/>
<organism evidence="4 5">
    <name type="scientific">Pseudoduganella flava</name>
    <dbReference type="NCBI Taxonomy" id="871742"/>
    <lineage>
        <taxon>Bacteria</taxon>
        <taxon>Pseudomonadati</taxon>
        <taxon>Pseudomonadota</taxon>
        <taxon>Betaproteobacteria</taxon>
        <taxon>Burkholderiales</taxon>
        <taxon>Oxalobacteraceae</taxon>
        <taxon>Telluria group</taxon>
        <taxon>Pseudoduganella</taxon>
    </lineage>
</organism>
<dbReference type="SUPFAM" id="SSF88713">
    <property type="entry name" value="Glycoside hydrolase/deacetylase"/>
    <property type="match status" value="1"/>
</dbReference>
<feature type="chain" id="PRO_5044617705" evidence="1">
    <location>
        <begin position="21"/>
        <end position="264"/>
    </location>
</feature>
<dbReference type="OrthoDB" id="9784220at2"/>
<reference evidence="3 6" key="3">
    <citation type="submission" date="2019-12" db="EMBL/GenBank/DDBJ databases">
        <title>Draft Genome Sequences of Six Type Strains of the Genus Massilia.</title>
        <authorList>
            <person name="Miess H."/>
            <person name="Frediansyah A."/>
            <person name="Goeker M."/>
            <person name="Gross H."/>
        </authorList>
    </citation>
    <scope>NUCLEOTIDE SEQUENCE [LARGE SCALE GENOMIC DNA]</scope>
    <source>
        <strain evidence="3 6">DSM 26639</strain>
    </source>
</reference>
<evidence type="ECO:0000313" key="6">
    <source>
        <dbReference type="Proteomes" id="UP000437862"/>
    </source>
</evidence>
<dbReference type="GO" id="GO:0016810">
    <property type="term" value="F:hydrolase activity, acting on carbon-nitrogen (but not peptide) bonds"/>
    <property type="evidence" value="ECO:0007669"/>
    <property type="project" value="InterPro"/>
</dbReference>
<dbReference type="Proteomes" id="UP000437862">
    <property type="component" value="Chromosome"/>
</dbReference>
<accession>A0A562PGV1</accession>
<feature type="signal peptide" evidence="1">
    <location>
        <begin position="1"/>
        <end position="20"/>
    </location>
</feature>
<dbReference type="Pfam" id="PF01522">
    <property type="entry name" value="Polysacc_deac_1"/>
    <property type="match status" value="1"/>
</dbReference>
<evidence type="ECO:0000313" key="4">
    <source>
        <dbReference type="EMBL" id="TWI43563.1"/>
    </source>
</evidence>
<dbReference type="Gene3D" id="3.20.20.370">
    <property type="entry name" value="Glycoside hydrolase/deacetylase"/>
    <property type="match status" value="1"/>
</dbReference>
<dbReference type="InterPro" id="IPR002509">
    <property type="entry name" value="NODB_dom"/>
</dbReference>
<name>A0A562PGV1_9BURK</name>
<gene>
    <name evidence="3" type="ORF">GO485_15785</name>
    <name evidence="4" type="ORF">IP92_05128</name>
</gene>
<dbReference type="Proteomes" id="UP000315112">
    <property type="component" value="Unassembled WGS sequence"/>
</dbReference>
<evidence type="ECO:0000313" key="3">
    <source>
        <dbReference type="EMBL" id="QGZ40370.1"/>
    </source>
</evidence>
<dbReference type="PROSITE" id="PS51677">
    <property type="entry name" value="NODB"/>
    <property type="match status" value="1"/>
</dbReference>
<feature type="domain" description="NodB homology" evidence="2">
    <location>
        <begin position="32"/>
        <end position="251"/>
    </location>
</feature>
<proteinExistence type="predicted"/>
<reference evidence="4 5" key="1">
    <citation type="journal article" date="2015" name="Stand. Genomic Sci.">
        <title>Genomic Encyclopedia of Bacterial and Archaeal Type Strains, Phase III: the genomes of soil and plant-associated and newly described type strains.</title>
        <authorList>
            <person name="Whitman W.B."/>
            <person name="Woyke T."/>
            <person name="Klenk H.P."/>
            <person name="Zhou Y."/>
            <person name="Lilburn T.G."/>
            <person name="Beck B.J."/>
            <person name="De Vos P."/>
            <person name="Vandamme P."/>
            <person name="Eisen J.A."/>
            <person name="Garrity G."/>
            <person name="Hugenholtz P."/>
            <person name="Kyrpides N.C."/>
        </authorList>
    </citation>
    <scope>NUCLEOTIDE SEQUENCE [LARGE SCALE GENOMIC DNA]</scope>
    <source>
        <strain evidence="4 5">CGMCC 1.10685</strain>
    </source>
</reference>
<evidence type="ECO:0000259" key="2">
    <source>
        <dbReference type="PROSITE" id="PS51677"/>
    </source>
</evidence>
<evidence type="ECO:0000313" key="5">
    <source>
        <dbReference type="Proteomes" id="UP000315112"/>
    </source>
</evidence>
<dbReference type="GO" id="GO:0005975">
    <property type="term" value="P:carbohydrate metabolic process"/>
    <property type="evidence" value="ECO:0007669"/>
    <property type="project" value="InterPro"/>
</dbReference>
<evidence type="ECO:0000256" key="1">
    <source>
        <dbReference type="SAM" id="SignalP"/>
    </source>
</evidence>
<keyword evidence="1" id="KW-0732">Signal</keyword>